<gene>
    <name evidence="2" type="ORF">AQI88_38370</name>
</gene>
<evidence type="ECO:0000313" key="3">
    <source>
        <dbReference type="Proteomes" id="UP000054241"/>
    </source>
</evidence>
<protein>
    <submittedName>
        <fullName evidence="2">Male sterility domain protein</fullName>
    </submittedName>
</protein>
<dbReference type="RefSeq" id="WP_067009355.1">
    <property type="nucleotide sequence ID" value="NZ_BNDU01000004.1"/>
</dbReference>
<accession>A0A101NDE3</accession>
<dbReference type="Gene3D" id="3.40.50.720">
    <property type="entry name" value="NAD(P)-binding Rossmann-like Domain"/>
    <property type="match status" value="1"/>
</dbReference>
<dbReference type="AlphaFoldDB" id="A0A101NDE3"/>
<dbReference type="PANTHER" id="PTHR11011">
    <property type="entry name" value="MALE STERILITY PROTEIN 2-RELATED"/>
    <property type="match status" value="1"/>
</dbReference>
<feature type="domain" description="Thioester reductase (TE)" evidence="1">
    <location>
        <begin position="36"/>
        <end position="111"/>
    </location>
</feature>
<keyword evidence="3" id="KW-1185">Reference proteome</keyword>
<dbReference type="InterPro" id="IPR013120">
    <property type="entry name" value="FAR_NAD-bd"/>
</dbReference>
<dbReference type="STRING" id="67285.AQI88_38370"/>
<name>A0A101NDE3_9ACTN</name>
<dbReference type="OrthoDB" id="6286537at2"/>
<sequence length="336" mass="35395">MILVTGASGIVGSALLRELDDAIALTHHKPVGTASVRGDVTRPWLGLPPADYRDLAARVDAVVHCAASVNFSITPEHLHRVNVVGTGHVLRFAEDASAHLVHGSTAFISRAGDHTPFGAYAASKAAGETLVRESGLPSCIARISTVIGDSHSGEVPRLQAFHYLLGIALSGQMPFLPCTPGTHVDLVPRDTVAAALAALARDHSARGDHWITAGPAALPMERIIDIASDASAARAQNDEELRDIDQAVFRTRLIDPAVADTVINAVLARSSTSAAPSVIQRAANLMSAYNDVDPFPTSLGRIPAGPAAPTIPSSETALRHMINYLVELPSDIWELQ</sequence>
<dbReference type="Pfam" id="PF07993">
    <property type="entry name" value="NAD_binding_4"/>
    <property type="match status" value="2"/>
</dbReference>
<evidence type="ECO:0000313" key="2">
    <source>
        <dbReference type="EMBL" id="KUM91183.1"/>
    </source>
</evidence>
<dbReference type="Proteomes" id="UP000054241">
    <property type="component" value="Unassembled WGS sequence"/>
</dbReference>
<comment type="caution">
    <text evidence="2">The sequence shown here is derived from an EMBL/GenBank/DDBJ whole genome shotgun (WGS) entry which is preliminary data.</text>
</comment>
<dbReference type="GO" id="GO:0080019">
    <property type="term" value="F:alcohol-forming very long-chain fatty acyl-CoA reductase activity"/>
    <property type="evidence" value="ECO:0007669"/>
    <property type="project" value="InterPro"/>
</dbReference>
<proteinExistence type="predicted"/>
<dbReference type="SUPFAM" id="SSF51735">
    <property type="entry name" value="NAD(P)-binding Rossmann-fold domains"/>
    <property type="match status" value="1"/>
</dbReference>
<dbReference type="EMBL" id="LMWL01000083">
    <property type="protein sequence ID" value="KUM91183.1"/>
    <property type="molecule type" value="Genomic_DNA"/>
</dbReference>
<organism evidence="2 3">
    <name type="scientific">Streptomyces cellostaticus</name>
    <dbReference type="NCBI Taxonomy" id="67285"/>
    <lineage>
        <taxon>Bacteria</taxon>
        <taxon>Bacillati</taxon>
        <taxon>Actinomycetota</taxon>
        <taxon>Actinomycetes</taxon>
        <taxon>Kitasatosporales</taxon>
        <taxon>Streptomycetaceae</taxon>
        <taxon>Streptomyces</taxon>
    </lineage>
</organism>
<evidence type="ECO:0000259" key="1">
    <source>
        <dbReference type="Pfam" id="PF07993"/>
    </source>
</evidence>
<dbReference type="InterPro" id="IPR036291">
    <property type="entry name" value="NAD(P)-bd_dom_sf"/>
</dbReference>
<feature type="domain" description="Thioester reductase (TE)" evidence="1">
    <location>
        <begin position="118"/>
        <end position="195"/>
    </location>
</feature>
<reference evidence="2 3" key="1">
    <citation type="submission" date="2015-10" db="EMBL/GenBank/DDBJ databases">
        <title>Draft genome sequence of Streptomyces cellostaticus DSM 40189, type strain for the species Streptomyces cellostaticus.</title>
        <authorList>
            <person name="Ruckert C."/>
            <person name="Winkler A."/>
            <person name="Kalinowski J."/>
            <person name="Kampfer P."/>
            <person name="Glaeser S."/>
        </authorList>
    </citation>
    <scope>NUCLEOTIDE SEQUENCE [LARGE SCALE GENOMIC DNA]</scope>
    <source>
        <strain evidence="2 3">DSM 40189</strain>
    </source>
</reference>
<dbReference type="InterPro" id="IPR026055">
    <property type="entry name" value="FAR"/>
</dbReference>